<dbReference type="Proteomes" id="UP000183769">
    <property type="component" value="Unassembled WGS sequence"/>
</dbReference>
<reference evidence="3" key="1">
    <citation type="submission" date="2016-10" db="EMBL/GenBank/DDBJ databases">
        <authorList>
            <person name="Varghese N."/>
            <person name="Submissions S."/>
        </authorList>
    </citation>
    <scope>NUCLEOTIDE SEQUENCE [LARGE SCALE GENOMIC DNA]</scope>
    <source>
        <strain evidence="3">CGMCC 1.10329</strain>
    </source>
</reference>
<evidence type="ECO:0000259" key="1">
    <source>
        <dbReference type="Pfam" id="PF25227"/>
    </source>
</evidence>
<accession>A0A1I5VJ94</accession>
<sequence length="661" mass="74245">MTTRPNPDAPIIGTAPHELRANLNFSERGLSNPMAAYWALCGLMRQHGGGTTVETEIPWVVEPHPDAPVDDDGEPMEPVTISLYYGSDDDGNPAGKIAPHPEFDLSQDRGMWEPRINVEGFGERKADFHVRPRYAGMEHVDTRNDIASPFDHDDQPDRGYNVNVQGSNLEPDEYLHVLQEACKALAEEVDENWGDDRFTNPLPTSTIIQYERYLRLSRKLSEKLTREGGTFHQLAMLLSDQAGSKGAYFWDNRDVQGYMSRFLHDSTGAGTMIPGHQYGGQLKSYHPENVHSDPSDPLFYPKFGALYTQQMNEIRLNDSRPSWSDRHDLGRELEERLVNVLAWSGIPIDPDALGAESEEEVGAFVEDWHFRAEATDLDPELADDPTPEIERSQESMIVRSLQRMTDLGLELSEQLIADGGHAHYEDLADDAEVSASTVYRWLQRMGEAVESDNGVITFHSANLREQFEEIVGRTATKFVSTIDNAMRRADTVLEKDAYQRRAGAEFENWRQKWGAELAEDGRVLNLGTCLPRPDRDLDAPVDAGDVVRDGLEAWHEDGNKTGTFPHEIHWDDDRGQHHSERLDDLLEQAKKDHRSEAVQQLAEMTFAGLDVVDAISEVKQMIEAGSSWSPAQIQAAVEEAGFEFDVRDAAEPDFEIPETPG</sequence>
<evidence type="ECO:0000313" key="2">
    <source>
        <dbReference type="EMBL" id="SFQ07543.1"/>
    </source>
</evidence>
<evidence type="ECO:0000313" key="3">
    <source>
        <dbReference type="Proteomes" id="UP000183769"/>
    </source>
</evidence>
<protein>
    <recommendedName>
        <fullName evidence="1">DUF7845 domain-containing protein</fullName>
    </recommendedName>
</protein>
<organism evidence="2 3">
    <name type="scientific">Halolamina pelagica</name>
    <dbReference type="NCBI Taxonomy" id="699431"/>
    <lineage>
        <taxon>Archaea</taxon>
        <taxon>Methanobacteriati</taxon>
        <taxon>Methanobacteriota</taxon>
        <taxon>Stenosarchaea group</taxon>
        <taxon>Halobacteria</taxon>
        <taxon>Halobacteriales</taxon>
        <taxon>Haloferacaceae</taxon>
    </lineage>
</organism>
<proteinExistence type="predicted"/>
<dbReference type="Pfam" id="PF25227">
    <property type="entry name" value="DUF7845"/>
    <property type="match status" value="1"/>
</dbReference>
<name>A0A1I5VJ94_9EURY</name>
<dbReference type="OrthoDB" id="316855at2157"/>
<dbReference type="InterPro" id="IPR057167">
    <property type="entry name" value="DUF7845"/>
</dbReference>
<gene>
    <name evidence="2" type="ORF">SAMN05216277_11833</name>
</gene>
<dbReference type="AlphaFoldDB" id="A0A1I5VJ94"/>
<dbReference type="EMBL" id="FOXI01000018">
    <property type="protein sequence ID" value="SFQ07543.1"/>
    <property type="molecule type" value="Genomic_DNA"/>
</dbReference>
<keyword evidence="3" id="KW-1185">Reference proteome</keyword>
<dbReference type="RefSeq" id="WP_074880287.1">
    <property type="nucleotide sequence ID" value="NZ_FOXI01000018.1"/>
</dbReference>
<feature type="domain" description="DUF7845" evidence="1">
    <location>
        <begin position="12"/>
        <end position="373"/>
    </location>
</feature>